<evidence type="ECO:0000256" key="2">
    <source>
        <dbReference type="ARBA" id="ARBA00004993"/>
    </source>
</evidence>
<evidence type="ECO:0000256" key="12">
    <source>
        <dbReference type="PIRSR" id="PIRSR603542-1"/>
    </source>
</evidence>
<keyword evidence="13" id="KW-0479">Metal-binding</keyword>
<reference evidence="16 17" key="1">
    <citation type="submission" date="2021-01" db="EMBL/GenBank/DDBJ databases">
        <title>Entomomonas sp. F2A isolated from a house cricket (Acheta domesticus).</title>
        <authorList>
            <person name="Spergser J."/>
            <person name="Busse H.-J."/>
        </authorList>
    </citation>
    <scope>NUCLEOTIDE SEQUENCE [LARGE SCALE GENOMIC DNA]</scope>
    <source>
        <strain evidence="16 17">F2A</strain>
    </source>
</reference>
<dbReference type="GO" id="GO:0000287">
    <property type="term" value="F:magnesium ion binding"/>
    <property type="evidence" value="ECO:0007669"/>
    <property type="project" value="InterPro"/>
</dbReference>
<organism evidence="16 17">
    <name type="scientific">Entomomonas asaccharolytica</name>
    <dbReference type="NCBI Taxonomy" id="2785331"/>
    <lineage>
        <taxon>Bacteria</taxon>
        <taxon>Pseudomonadati</taxon>
        <taxon>Pseudomonadota</taxon>
        <taxon>Gammaproteobacteria</taxon>
        <taxon>Pseudomonadales</taxon>
        <taxon>Pseudomonadaceae</taxon>
        <taxon>Entomomonas</taxon>
    </lineage>
</organism>
<keyword evidence="17" id="KW-1185">Reference proteome</keyword>
<dbReference type="GO" id="GO:0005886">
    <property type="term" value="C:plasma membrane"/>
    <property type="evidence" value="ECO:0007669"/>
    <property type="project" value="TreeGrafter"/>
</dbReference>
<comment type="subunit">
    <text evidence="4">EntB, EntD, EntE, and EntF form a multienzyme complex called enterobactin synthase.</text>
</comment>
<dbReference type="PRINTS" id="PR01399">
    <property type="entry name" value="ENTSNTHTASED"/>
</dbReference>
<comment type="cofactor">
    <cofactor evidence="13">
        <name>Mg(2+)</name>
        <dbReference type="ChEBI" id="CHEBI:18420"/>
    </cofactor>
</comment>
<keyword evidence="7" id="KW-0259">Enterobactin biosynthesis</keyword>
<dbReference type="EMBL" id="CP067393">
    <property type="protein sequence ID" value="QQP86676.1"/>
    <property type="molecule type" value="Genomic_DNA"/>
</dbReference>
<evidence type="ECO:0000256" key="10">
    <source>
        <dbReference type="ARBA" id="ARBA00049176"/>
    </source>
</evidence>
<name>A0A974RXW3_9GAMM</name>
<protein>
    <recommendedName>
        <fullName evidence="5">Enterobactin synthase component D</fullName>
    </recommendedName>
    <alternativeName>
        <fullName evidence="8">4'-phosphopantetheinyl transferase EntD</fullName>
    </alternativeName>
    <alternativeName>
        <fullName evidence="9">Enterochelin synthase D</fullName>
    </alternativeName>
</protein>
<dbReference type="GO" id="GO:0009239">
    <property type="term" value="P:enterobactin biosynthetic process"/>
    <property type="evidence" value="ECO:0007669"/>
    <property type="project" value="UniProtKB-KW"/>
</dbReference>
<feature type="domain" description="4'-phosphopantetheinyl transferase N-terminal" evidence="15">
    <location>
        <begin position="54"/>
        <end position="115"/>
    </location>
</feature>
<evidence type="ECO:0000313" key="16">
    <source>
        <dbReference type="EMBL" id="QQP86676.1"/>
    </source>
</evidence>
<keyword evidence="13" id="KW-0460">Magnesium</keyword>
<dbReference type="InterPro" id="IPR037143">
    <property type="entry name" value="4-PPantetheinyl_Trfase_dom_sf"/>
</dbReference>
<dbReference type="GO" id="GO:0008897">
    <property type="term" value="F:holo-[acyl-carrier-protein] synthase activity"/>
    <property type="evidence" value="ECO:0007669"/>
    <property type="project" value="InterPro"/>
</dbReference>
<feature type="binding site" evidence="12">
    <location>
        <position position="172"/>
    </location>
    <ligand>
        <name>CoA</name>
        <dbReference type="ChEBI" id="CHEBI:57287"/>
    </ligand>
</feature>
<feature type="binding site" evidence="12">
    <location>
        <position position="126"/>
    </location>
    <ligand>
        <name>CoA</name>
        <dbReference type="ChEBI" id="CHEBI:57287"/>
    </ligand>
</feature>
<evidence type="ECO:0000256" key="3">
    <source>
        <dbReference type="ARBA" id="ARBA00008342"/>
    </source>
</evidence>
<sequence>MNLLNIPTFYSSFSKQWVFPSGLENVCLCHCQFNQQHFTDTAFKQHNIEQPAVLVSAAKKRNTEYLIGRLCAREALKNLNITGYPLTNADKSPQWPSLSCGSITHSHHTAAAIVALKTHWQSLGLDIEYLISEQRSKKLLATIVNQNEQKLIDNDISLFTTLAFSMKESLYKALYPITLKRFYFKHAEIIDWNTRGEVTLKLLIDLSDKWQKGTLITGQYCVKDNFVWSLIAVDNKRY</sequence>
<dbReference type="GO" id="GO:0009366">
    <property type="term" value="C:enterobactin synthetase complex"/>
    <property type="evidence" value="ECO:0007669"/>
    <property type="project" value="InterPro"/>
</dbReference>
<dbReference type="PANTHER" id="PTHR38096:SF1">
    <property type="entry name" value="ENTEROBACTIN SYNTHASE COMPONENT D"/>
    <property type="match status" value="1"/>
</dbReference>
<dbReference type="PANTHER" id="PTHR38096">
    <property type="entry name" value="ENTEROBACTIN SYNTHASE COMPONENT D"/>
    <property type="match status" value="1"/>
</dbReference>
<feature type="binding site" evidence="13">
    <location>
        <position position="126"/>
    </location>
    <ligand>
        <name>Mg(2+)</name>
        <dbReference type="ChEBI" id="CHEBI:18420"/>
    </ligand>
</feature>
<feature type="binding site" evidence="12">
    <location>
        <position position="61"/>
    </location>
    <ligand>
        <name>CoA</name>
        <dbReference type="ChEBI" id="CHEBI:57287"/>
    </ligand>
</feature>
<accession>A0A974RXW3</accession>
<evidence type="ECO:0000256" key="11">
    <source>
        <dbReference type="ARBA" id="ARBA00049191"/>
    </source>
</evidence>
<keyword evidence="6 16" id="KW-0808">Transferase</keyword>
<dbReference type="SUPFAM" id="SSF56214">
    <property type="entry name" value="4'-phosphopantetheinyl transferase"/>
    <property type="match status" value="1"/>
</dbReference>
<evidence type="ECO:0000259" key="14">
    <source>
        <dbReference type="Pfam" id="PF01648"/>
    </source>
</evidence>
<dbReference type="Proteomes" id="UP000595278">
    <property type="component" value="Chromosome"/>
</dbReference>
<comment type="catalytic activity">
    <reaction evidence="10">
        <text>apo-[aryl-carrier protein] + CoA = holo-[aryl-carrier protein] + adenosine 3',5'-bisphosphate + H(+)</text>
        <dbReference type="Rhea" id="RHEA:48404"/>
        <dbReference type="Rhea" id="RHEA-COMP:15903"/>
        <dbReference type="Rhea" id="RHEA-COMP:17557"/>
        <dbReference type="ChEBI" id="CHEBI:15378"/>
        <dbReference type="ChEBI" id="CHEBI:29999"/>
        <dbReference type="ChEBI" id="CHEBI:57287"/>
        <dbReference type="ChEBI" id="CHEBI:58343"/>
        <dbReference type="ChEBI" id="CHEBI:64479"/>
    </reaction>
</comment>
<comment type="catalytic activity">
    <reaction evidence="11">
        <text>apo-[peptidyl-carrier protein] + CoA = holo-[peptidyl-carrier protein] + adenosine 3',5'-bisphosphate + H(+)</text>
        <dbReference type="Rhea" id="RHEA:46228"/>
        <dbReference type="Rhea" id="RHEA-COMP:11479"/>
        <dbReference type="Rhea" id="RHEA-COMP:11480"/>
        <dbReference type="ChEBI" id="CHEBI:15378"/>
        <dbReference type="ChEBI" id="CHEBI:29999"/>
        <dbReference type="ChEBI" id="CHEBI:57287"/>
        <dbReference type="ChEBI" id="CHEBI:58343"/>
        <dbReference type="ChEBI" id="CHEBI:64479"/>
    </reaction>
</comment>
<evidence type="ECO:0000256" key="13">
    <source>
        <dbReference type="PIRSR" id="PIRSR603542-2"/>
    </source>
</evidence>
<gene>
    <name evidence="16" type="ORF">JHT90_05405</name>
</gene>
<evidence type="ECO:0000256" key="9">
    <source>
        <dbReference type="ARBA" id="ARBA00031996"/>
    </source>
</evidence>
<evidence type="ECO:0000256" key="1">
    <source>
        <dbReference type="ARBA" id="ARBA00003937"/>
    </source>
</evidence>
<evidence type="ECO:0000313" key="17">
    <source>
        <dbReference type="Proteomes" id="UP000595278"/>
    </source>
</evidence>
<evidence type="ECO:0000256" key="8">
    <source>
        <dbReference type="ARBA" id="ARBA00029894"/>
    </source>
</evidence>
<dbReference type="InterPro" id="IPR008278">
    <property type="entry name" value="4-PPantetheinyl_Trfase_dom"/>
</dbReference>
<feature type="binding site" evidence="13">
    <location>
        <position position="127"/>
    </location>
    <ligand>
        <name>Mg(2+)</name>
        <dbReference type="ChEBI" id="CHEBI:18420"/>
    </ligand>
</feature>
<comment type="function">
    <text evidence="1">Involved in the biosynthesis of the siderophore enterobactin (enterochelin), which is a macrocyclic trimeric lactone of N-(2,3-dihydroxybenzoyl)-serine. The serine trilactone serves as a scaffolding for the three catechol functionalities that provide hexadentate coordination for the tightly ligated iron(2+) atoms. Plays an essential role in the assembly of the enterobactin by catalyzing the transfer of the 4'-phosphopantetheine (Ppant) moiety from coenzyme A to the apo-domains of both EntB (ArCP domain) and EntF (PCP domain) to yield their holo-forms which make them competent for the activation of 2,3-dihydroxybenzoate (DHB) and L-serine, respectively.</text>
</comment>
<feature type="binding site" evidence="12">
    <location>
        <position position="168"/>
    </location>
    <ligand>
        <name>CoA</name>
        <dbReference type="ChEBI" id="CHEBI:57287"/>
    </ligand>
</feature>
<evidence type="ECO:0000259" key="15">
    <source>
        <dbReference type="Pfam" id="PF17837"/>
    </source>
</evidence>
<dbReference type="Pfam" id="PF17837">
    <property type="entry name" value="4PPT_N"/>
    <property type="match status" value="1"/>
</dbReference>
<feature type="binding site" evidence="12">
    <location>
        <position position="69"/>
    </location>
    <ligand>
        <name>CoA</name>
        <dbReference type="ChEBI" id="CHEBI:57287"/>
    </ligand>
</feature>
<dbReference type="KEGG" id="eaz:JHT90_05405"/>
<evidence type="ECO:0000256" key="7">
    <source>
        <dbReference type="ARBA" id="ARBA00023191"/>
    </source>
</evidence>
<comment type="similarity">
    <text evidence="3">Belongs to the P-Pant transferase superfamily. EntD family.</text>
</comment>
<feature type="binding site" evidence="13">
    <location>
        <position position="128"/>
    </location>
    <ligand>
        <name>Mg(2+)</name>
        <dbReference type="ChEBI" id="CHEBI:18420"/>
    </ligand>
</feature>
<dbReference type="InterPro" id="IPR003542">
    <property type="entry name" value="Enbac_synth_compD-like"/>
</dbReference>
<feature type="domain" description="4'-phosphopantetheinyl transferase" evidence="14">
    <location>
        <begin position="122"/>
        <end position="210"/>
    </location>
</feature>
<comment type="pathway">
    <text evidence="2">Siderophore biosynthesis; enterobactin biosynthesis.</text>
</comment>
<evidence type="ECO:0000256" key="5">
    <source>
        <dbReference type="ARBA" id="ARBA00019087"/>
    </source>
</evidence>
<evidence type="ECO:0000256" key="4">
    <source>
        <dbReference type="ARBA" id="ARBA00011503"/>
    </source>
</evidence>
<dbReference type="InterPro" id="IPR041354">
    <property type="entry name" value="4PPT_N"/>
</dbReference>
<dbReference type="AlphaFoldDB" id="A0A974RXW3"/>
<feature type="binding site" evidence="12">
    <location>
        <begin position="104"/>
        <end position="105"/>
    </location>
    <ligand>
        <name>CoA</name>
        <dbReference type="ChEBI" id="CHEBI:57287"/>
    </ligand>
</feature>
<dbReference type="Pfam" id="PF01648">
    <property type="entry name" value="ACPS"/>
    <property type="match status" value="1"/>
</dbReference>
<evidence type="ECO:0000256" key="6">
    <source>
        <dbReference type="ARBA" id="ARBA00022679"/>
    </source>
</evidence>
<proteinExistence type="inferred from homology"/>
<dbReference type="RefSeq" id="WP_201094974.1">
    <property type="nucleotide sequence ID" value="NZ_CP067393.1"/>
</dbReference>